<dbReference type="PATRIC" id="fig|50340.43.peg.1815"/>
<keyword evidence="3" id="KW-1185">Reference proteome</keyword>
<reference evidence="2 3" key="1">
    <citation type="journal article" date="2015" name="PLoS ONE">
        <title>Rice-Infecting Pseudomonas Genomes Are Highly Accessorized and Harbor Multiple Putative Virulence Mechanisms to Cause Sheath Brown Rot.</title>
        <authorList>
            <person name="Quibod I.L."/>
            <person name="Grande G."/>
            <person name="Oreiro E.G."/>
            <person name="Borja F.N."/>
            <person name="Dossa G.S."/>
            <person name="Mauleon R."/>
            <person name="Cruz C.V."/>
            <person name="Oliva R."/>
        </authorList>
    </citation>
    <scope>NUCLEOTIDE SEQUENCE [LARGE SCALE GENOMIC DNA]</scope>
    <source>
        <strain evidence="2 3">IRRI 6609</strain>
    </source>
</reference>
<name>A0A0N0E2F6_9PSED</name>
<dbReference type="RefSeq" id="WP_054057653.1">
    <property type="nucleotide sequence ID" value="NZ_JSYZ01000018.1"/>
</dbReference>
<dbReference type="STRING" id="50340.PF66_04516"/>
<evidence type="ECO:0000313" key="2">
    <source>
        <dbReference type="EMBL" id="KPA88840.1"/>
    </source>
</evidence>
<dbReference type="Proteomes" id="UP000037931">
    <property type="component" value="Unassembled WGS sequence"/>
</dbReference>
<dbReference type="EMBL" id="JSYZ01000018">
    <property type="protein sequence ID" value="KPA88840.1"/>
    <property type="molecule type" value="Genomic_DNA"/>
</dbReference>
<comment type="caution">
    <text evidence="2">The sequence shown here is derived from an EMBL/GenBank/DDBJ whole genome shotgun (WGS) entry which is preliminary data.</text>
</comment>
<protein>
    <recommendedName>
        <fullName evidence="1">Putative DNA-binding domain-containing protein</fullName>
    </recommendedName>
</protein>
<gene>
    <name evidence="2" type="ORF">PF66_04516</name>
</gene>
<evidence type="ECO:0000313" key="3">
    <source>
        <dbReference type="Proteomes" id="UP000037931"/>
    </source>
</evidence>
<organism evidence="2 3">
    <name type="scientific">Pseudomonas asplenii</name>
    <dbReference type="NCBI Taxonomy" id="53407"/>
    <lineage>
        <taxon>Bacteria</taxon>
        <taxon>Pseudomonadati</taxon>
        <taxon>Pseudomonadota</taxon>
        <taxon>Gammaproteobacteria</taxon>
        <taxon>Pseudomonadales</taxon>
        <taxon>Pseudomonadaceae</taxon>
        <taxon>Pseudomonas</taxon>
    </lineage>
</organism>
<dbReference type="InterPro" id="IPR018640">
    <property type="entry name" value="DUF2063"/>
</dbReference>
<dbReference type="OrthoDB" id="343356at2"/>
<dbReference type="AlphaFoldDB" id="A0A0N0E2F6"/>
<feature type="domain" description="Putative DNA-binding" evidence="1">
    <location>
        <begin position="5"/>
        <end position="91"/>
    </location>
</feature>
<accession>A0A0N0E2F6</accession>
<evidence type="ECO:0000259" key="1">
    <source>
        <dbReference type="Pfam" id="PF09836"/>
    </source>
</evidence>
<proteinExistence type="predicted"/>
<sequence length="248" mass="27357">MNLAQLQQQFRQWLVTGSDEAAGRLGEGLEAGLAVYQNNYRAQLVGCLEQSFPQVRRWIGDEAFLAAAITHIDRQPPHAWTLDAYPQGFHASLVELFPNNPDVHELAWIESALNDAFVAEDAQALPLEALASIDWDTARLCLTPSFRSHALTTNAEPIWAALCEETPPPASEMLAEPGGVIVWRRQFTSRLRPLESLEYQALLRVQENGSFAGLCQWLVERLGESEGVARAGALLAGWLASELIVAID</sequence>
<dbReference type="Pfam" id="PF09836">
    <property type="entry name" value="DUF2063"/>
    <property type="match status" value="1"/>
</dbReference>